<evidence type="ECO:0000313" key="3">
    <source>
        <dbReference type="EMBL" id="PRX66099.1"/>
    </source>
</evidence>
<feature type="domain" description="AbiTii" evidence="2">
    <location>
        <begin position="14"/>
        <end position="208"/>
    </location>
</feature>
<reference evidence="3 4" key="1">
    <citation type="submission" date="2018-03" db="EMBL/GenBank/DDBJ databases">
        <title>Genomic Encyclopedia of Type Strains, Phase III (KMG-III): the genomes of soil and plant-associated and newly described type strains.</title>
        <authorList>
            <person name="Whitman W."/>
        </authorList>
    </citation>
    <scope>NUCLEOTIDE SEQUENCE [LARGE SCALE GENOMIC DNA]</scope>
    <source>
        <strain evidence="3 4">CGMCC 4.7104</strain>
    </source>
</reference>
<accession>A0A2T0N2E2</accession>
<dbReference type="Pfam" id="PF18864">
    <property type="entry name" value="AbiTii"/>
    <property type="match status" value="1"/>
</dbReference>
<organism evidence="3 4">
    <name type="scientific">Nonomuraea fuscirosea</name>
    <dbReference type="NCBI Taxonomy" id="1291556"/>
    <lineage>
        <taxon>Bacteria</taxon>
        <taxon>Bacillati</taxon>
        <taxon>Actinomycetota</taxon>
        <taxon>Actinomycetes</taxon>
        <taxon>Streptosporangiales</taxon>
        <taxon>Streptosporangiaceae</taxon>
        <taxon>Nonomuraea</taxon>
    </lineage>
</organism>
<protein>
    <recommendedName>
        <fullName evidence="2">AbiTii domain-containing protein</fullName>
    </recommendedName>
</protein>
<gene>
    <name evidence="3" type="ORF">B0I32_106235</name>
</gene>
<dbReference type="Proteomes" id="UP000238312">
    <property type="component" value="Unassembled WGS sequence"/>
</dbReference>
<keyword evidence="1" id="KW-0812">Transmembrane</keyword>
<name>A0A2T0N2E2_9ACTN</name>
<proteinExistence type="predicted"/>
<sequence length="290" mass="31511">MVSSAPSAPENGASLLDRIEDAALNPNVPLSDALRACIALGGRAGSAALREWAGRELNGYTGKKDLPDYRIVPASLYVDHTNLGGFNRMPQRVSPQMLRRDLPEGVREVIDEEVRLPDPIRTLEGHANGHEDDLRFTFGNSEMVAQFLTRLWQQQGAIASNQVVAAIYWKLPRPVLLGVLDRIRTALVVLVAELREATPTGQEVPSPTDTDNALKKAVGDIKIDGDHNVVTVQMSDSGDITAKIKDSPDNEGEATNRKVWSLVGWGIGILVAIVGAYAGLGQWLNWPAPW</sequence>
<evidence type="ECO:0000313" key="4">
    <source>
        <dbReference type="Proteomes" id="UP000238312"/>
    </source>
</evidence>
<dbReference type="EMBL" id="PVNG01000006">
    <property type="protein sequence ID" value="PRX66099.1"/>
    <property type="molecule type" value="Genomic_DNA"/>
</dbReference>
<keyword evidence="1" id="KW-1133">Transmembrane helix</keyword>
<keyword evidence="4" id="KW-1185">Reference proteome</keyword>
<evidence type="ECO:0000256" key="1">
    <source>
        <dbReference type="SAM" id="Phobius"/>
    </source>
</evidence>
<dbReference type="AlphaFoldDB" id="A0A2T0N2E2"/>
<evidence type="ECO:0000259" key="2">
    <source>
        <dbReference type="Pfam" id="PF18864"/>
    </source>
</evidence>
<comment type="caution">
    <text evidence="3">The sequence shown here is derived from an EMBL/GenBank/DDBJ whole genome shotgun (WGS) entry which is preliminary data.</text>
</comment>
<keyword evidence="1" id="KW-0472">Membrane</keyword>
<feature type="transmembrane region" description="Helical" evidence="1">
    <location>
        <begin position="259"/>
        <end position="280"/>
    </location>
</feature>
<dbReference type="InterPro" id="IPR041304">
    <property type="entry name" value="AbiTii"/>
</dbReference>